<keyword evidence="2" id="KW-0812">Transmembrane</keyword>
<reference evidence="3 4" key="1">
    <citation type="submission" date="2015-08" db="EMBL/GenBank/DDBJ databases">
        <authorList>
            <person name="Babu N.S."/>
            <person name="Beckwith C.J."/>
            <person name="Beseler K.G."/>
            <person name="Brison A."/>
            <person name="Carone J.V."/>
            <person name="Caskin T.P."/>
            <person name="Diamond M."/>
            <person name="Durham M.E."/>
            <person name="Foxe J.M."/>
            <person name="Go M."/>
            <person name="Henderson B.A."/>
            <person name="Jones I.B."/>
            <person name="McGettigan J.A."/>
            <person name="Micheletti S.J."/>
            <person name="Nasrallah M.E."/>
            <person name="Ortiz D."/>
            <person name="Piller C.R."/>
            <person name="Privatt S.R."/>
            <person name="Schneider S.L."/>
            <person name="Sharp S."/>
            <person name="Smith T.C."/>
            <person name="Stanton J.D."/>
            <person name="Ullery H.E."/>
            <person name="Wilson R.J."/>
            <person name="Serrano M.G."/>
            <person name="Buck G."/>
            <person name="Lee V."/>
            <person name="Wang Y."/>
            <person name="Carvalho R."/>
            <person name="Voegtly L."/>
            <person name="Shi R."/>
            <person name="Duckworth R."/>
            <person name="Johnson A."/>
            <person name="Loviza R."/>
            <person name="Walstead R."/>
            <person name="Shah Z."/>
            <person name="Kiflezghi M."/>
            <person name="Wade K."/>
            <person name="Ball S.L."/>
            <person name="Bradley K.W."/>
            <person name="Asai D.J."/>
            <person name="Bowman C.A."/>
            <person name="Russell D.A."/>
            <person name="Pope W.H."/>
            <person name="Jacobs-Sera D."/>
            <person name="Hendrix R.W."/>
            <person name="Hatfull G.F."/>
        </authorList>
    </citation>
    <scope>NUCLEOTIDE SEQUENCE [LARGE SCALE GENOMIC DNA]</scope>
    <source>
        <strain evidence="3 4">DSM 27648</strain>
    </source>
</reference>
<protein>
    <recommendedName>
        <fullName evidence="5">PEGA domain-containing protein</fullName>
    </recommendedName>
</protein>
<dbReference type="KEGG" id="llu:AKJ09_10432"/>
<feature type="region of interest" description="Disordered" evidence="1">
    <location>
        <begin position="1"/>
        <end position="32"/>
    </location>
</feature>
<evidence type="ECO:0000256" key="2">
    <source>
        <dbReference type="SAM" id="Phobius"/>
    </source>
</evidence>
<organism evidence="3 4">
    <name type="scientific">Labilithrix luteola</name>
    <dbReference type="NCBI Taxonomy" id="1391654"/>
    <lineage>
        <taxon>Bacteria</taxon>
        <taxon>Pseudomonadati</taxon>
        <taxon>Myxococcota</taxon>
        <taxon>Polyangia</taxon>
        <taxon>Polyangiales</taxon>
        <taxon>Labilitrichaceae</taxon>
        <taxon>Labilithrix</taxon>
    </lineage>
</organism>
<evidence type="ECO:0008006" key="5">
    <source>
        <dbReference type="Google" id="ProtNLM"/>
    </source>
</evidence>
<evidence type="ECO:0000313" key="4">
    <source>
        <dbReference type="Proteomes" id="UP000064967"/>
    </source>
</evidence>
<keyword evidence="2" id="KW-1133">Transmembrane helix</keyword>
<proteinExistence type="predicted"/>
<dbReference type="EMBL" id="CP012333">
    <property type="protein sequence ID" value="AKV03769.1"/>
    <property type="molecule type" value="Genomic_DNA"/>
</dbReference>
<dbReference type="RefSeq" id="WP_146654486.1">
    <property type="nucleotide sequence ID" value="NZ_CP012333.1"/>
</dbReference>
<dbReference type="AlphaFoldDB" id="A0A0K1QDD7"/>
<evidence type="ECO:0000256" key="1">
    <source>
        <dbReference type="SAM" id="MobiDB-lite"/>
    </source>
</evidence>
<dbReference type="Proteomes" id="UP000064967">
    <property type="component" value="Chromosome"/>
</dbReference>
<feature type="region of interest" description="Disordered" evidence="1">
    <location>
        <begin position="61"/>
        <end position="131"/>
    </location>
</feature>
<name>A0A0K1QDD7_9BACT</name>
<keyword evidence="4" id="KW-1185">Reference proteome</keyword>
<sequence>MEAVDRPPSSNRGDRTAGVAEANSDGGMKVPPGIEEVVHAVPSSIPPSLFERAREPRVPMAANVPRPVAKAPPPLPSRPTKSTMVAAPRVEVAGDGDRATIEVTVPEVFSKRGEEEAPKPEAPAPYRRPEPSSFPFVEKTLILGSSSPVAGVGVVAAAAADLAPPAPPAPALPAPAPPASLAPRPDRTQPLEAVMLPEPSSLDAVVTHANGPSSSANVRVVASNAFDLSRPTVPSLNRRRKSRATRNIVVALVVSAVVGIGVVALFVPSLPRQSSHALANSVDAQNSLDRMPELPAATALPAQASLIPASVAPTPLPPPRPATRASESKSSALATAETGVVKTDGATPGRRIFVDQRTVGQTPEAVSVRCGIHRIRIGSAGKTLAVDVPCGGEVSVSDR</sequence>
<keyword evidence="2" id="KW-0472">Membrane</keyword>
<gene>
    <name evidence="3" type="ORF">AKJ09_10432</name>
</gene>
<evidence type="ECO:0000313" key="3">
    <source>
        <dbReference type="EMBL" id="AKV03769.1"/>
    </source>
</evidence>
<feature type="compositionally biased region" description="Basic and acidic residues" evidence="1">
    <location>
        <begin position="109"/>
        <end position="119"/>
    </location>
</feature>
<feature type="transmembrane region" description="Helical" evidence="2">
    <location>
        <begin position="248"/>
        <end position="267"/>
    </location>
</feature>
<feature type="region of interest" description="Disordered" evidence="1">
    <location>
        <begin position="309"/>
        <end position="346"/>
    </location>
</feature>
<accession>A0A0K1QDD7</accession>